<evidence type="ECO:0000313" key="2">
    <source>
        <dbReference type="Proteomes" id="UP000000822"/>
    </source>
</evidence>
<name>Q8EM41_OCEIH</name>
<dbReference type="STRING" id="221109.gene:10735271"/>
<dbReference type="eggNOG" id="COG3465">
    <property type="taxonomic scope" value="Bacteria"/>
</dbReference>
<dbReference type="OrthoDB" id="5507947at2"/>
<dbReference type="HOGENOM" id="CLU_122294_1_0_9"/>
<reference evidence="1 2" key="1">
    <citation type="journal article" date="2001" name="FEMS Microbiol. Lett.">
        <title>Oceanobacillus iheyensis gen. nov., sp. nov., a deep-sea extremely halotolerant and alkaliphilic species isolated from a depth of 1050 m on the Iheya Ridge.</title>
        <authorList>
            <person name="Lu J."/>
            <person name="Nogi Y."/>
            <person name="Takami H."/>
        </authorList>
    </citation>
    <scope>NUCLEOTIDE SEQUENCE [LARGE SCALE GENOMIC DNA]</scope>
    <source>
        <strain evidence="2">DSM 14371 / CIP 107618 / JCM 11309 / KCTC 3954 / HTE831</strain>
    </source>
</reference>
<evidence type="ECO:0000313" key="1">
    <source>
        <dbReference type="EMBL" id="BAC14975.1"/>
    </source>
</evidence>
<reference evidence="1 2" key="2">
    <citation type="journal article" date="2002" name="Nucleic Acids Res.">
        <title>Genome sequence of Oceanobacillus iheyensis isolated from the Iheya Ridge and its unexpected adaptive capabilities to extreme environments.</title>
        <authorList>
            <person name="Takami H."/>
            <person name="Takaki Y."/>
            <person name="Uchiyama I."/>
        </authorList>
    </citation>
    <scope>NUCLEOTIDE SEQUENCE [LARGE SCALE GENOMIC DNA]</scope>
    <source>
        <strain evidence="2">DSM 14371 / CIP 107618 / JCM 11309 / KCTC 3954 / HTE831</strain>
    </source>
</reference>
<organism evidence="1 2">
    <name type="scientific">Oceanobacillus iheyensis (strain DSM 14371 / CIP 107618 / JCM 11309 / KCTC 3954 / HTE831)</name>
    <dbReference type="NCBI Taxonomy" id="221109"/>
    <lineage>
        <taxon>Bacteria</taxon>
        <taxon>Bacillati</taxon>
        <taxon>Bacillota</taxon>
        <taxon>Bacilli</taxon>
        <taxon>Bacillales</taxon>
        <taxon>Bacillaceae</taxon>
        <taxon>Oceanobacillus</taxon>
    </lineage>
</organism>
<dbReference type="RefSeq" id="WP_011067415.1">
    <property type="nucleotide sequence ID" value="NC_004193.1"/>
</dbReference>
<gene>
    <name evidence="1" type="ordered locus">OB3019</name>
</gene>
<accession>Q8EM41</accession>
<dbReference type="PhylomeDB" id="Q8EM41"/>
<protein>
    <submittedName>
        <fullName evidence="1">Hypothetical conserved protein</fullName>
    </submittedName>
</protein>
<proteinExistence type="predicted"/>
<dbReference type="KEGG" id="oih:OB3019"/>
<dbReference type="Proteomes" id="UP000000822">
    <property type="component" value="Chromosome"/>
</dbReference>
<dbReference type="EMBL" id="BA000028">
    <property type="protein sequence ID" value="BAC14975.1"/>
    <property type="molecule type" value="Genomic_DNA"/>
</dbReference>
<dbReference type="AlphaFoldDB" id="Q8EM41"/>
<keyword evidence="2" id="KW-1185">Reference proteome</keyword>
<sequence>MLDNHAKLLQFFSVANKVTGRKKLQKIIYILQQCEVPFEEKYEFHFYGPYSEELTLRVEELCNLGFVEEQKEEKSSYHQYHYTITNKGESFLTQFQMDMPDIKEMTMLLQERSSRFLELVSTMLFFYQSSKEEIIEKVHTVKPKQKYTDEELTEAFRFIEKLSKNRVTKNVQTNVLQ</sequence>